<dbReference type="Gene3D" id="1.10.1240.10">
    <property type="entry name" value="Methionine synthase domain"/>
    <property type="match status" value="1"/>
</dbReference>
<dbReference type="Pfam" id="PF02607">
    <property type="entry name" value="B12-binding_2"/>
    <property type="match status" value="1"/>
</dbReference>
<dbReference type="SUPFAM" id="SSF52242">
    <property type="entry name" value="Cobalamin (vitamin B12)-binding domain"/>
    <property type="match status" value="1"/>
</dbReference>
<dbReference type="RefSeq" id="WP_285747849.1">
    <property type="nucleotide sequence ID" value="NZ_CP127162.1"/>
</dbReference>
<dbReference type="EMBL" id="CP127162">
    <property type="protein sequence ID" value="WIV20706.1"/>
    <property type="molecule type" value="Genomic_DNA"/>
</dbReference>
<organism evidence="2 3">
    <name type="scientific">Paenibacillus polygoni</name>
    <dbReference type="NCBI Taxonomy" id="3050112"/>
    <lineage>
        <taxon>Bacteria</taxon>
        <taxon>Bacillati</taxon>
        <taxon>Bacillota</taxon>
        <taxon>Bacilli</taxon>
        <taxon>Bacillales</taxon>
        <taxon>Paenibacillaceae</taxon>
        <taxon>Paenibacillus</taxon>
    </lineage>
</organism>
<evidence type="ECO:0000313" key="3">
    <source>
        <dbReference type="Proteomes" id="UP001236415"/>
    </source>
</evidence>
<gene>
    <name evidence="2" type="ORF">QPK24_08525</name>
</gene>
<dbReference type="CDD" id="cd02065">
    <property type="entry name" value="B12-binding_like"/>
    <property type="match status" value="1"/>
</dbReference>
<reference evidence="2 3" key="1">
    <citation type="submission" date="2023-06" db="EMBL/GenBank/DDBJ databases">
        <title>Paenibacillus polygonum sp. nov., an endophytic bacterium, isolated from Polygonum lapathifolium L. in Nanji Wetland National Nature Reserve, South of Poyang Lake, Jiangxi Province, China.</title>
        <authorList>
            <person name="Yu Z."/>
        </authorList>
    </citation>
    <scope>NUCLEOTIDE SEQUENCE [LARGE SCALE GENOMIC DNA]</scope>
    <source>
        <strain evidence="2 3">C31</strain>
    </source>
</reference>
<dbReference type="InterPro" id="IPR003759">
    <property type="entry name" value="Cbl-bd_cap"/>
</dbReference>
<dbReference type="Gene3D" id="3.40.50.280">
    <property type="entry name" value="Cobalamin-binding domain"/>
    <property type="match status" value="1"/>
</dbReference>
<sequence>MNDTYDAAREVLLRQVDRLAEQITDRQYKLQPELELKYGPSGRIKTKQDTKYSLSFLAESVMMKSPSLFTQYVSWLKILVARYQVTEEDLRINFTLIQEILEQTYKESDREILLDYLEKGMQEIATAQPISTYIAENQPYREHTELYLQSLLSADRKGAWSVIEQLLAAKTPIQDIYLYIFQRSQLEIGRLWHMGSITVAQEHLCTAATQANMSKLYPYWLTKENNGYKLLAACVGSELHEVGLRMLTDHFEMEGWDTYYLGASVPKEGITESIQKYNVDVLALSVTMTFHVHLAKRLISEVRSNPATKHVFIIVGGLPFNIDPELWREVGADGYAHDAGSAIEVAYSLLSSK</sequence>
<feature type="domain" description="B12-binding" evidence="1">
    <location>
        <begin position="227"/>
        <end position="353"/>
    </location>
</feature>
<dbReference type="InterPro" id="IPR006158">
    <property type="entry name" value="Cobalamin-bd"/>
</dbReference>
<name>A0ABY8X5A9_9BACL</name>
<dbReference type="InterPro" id="IPR036594">
    <property type="entry name" value="Meth_synthase_dom"/>
</dbReference>
<accession>A0ABY8X5A9</accession>
<dbReference type="Proteomes" id="UP001236415">
    <property type="component" value="Chromosome"/>
</dbReference>
<keyword evidence="3" id="KW-1185">Reference proteome</keyword>
<protein>
    <submittedName>
        <fullName evidence="2">Cobalamin-dependent protein</fullName>
    </submittedName>
</protein>
<evidence type="ECO:0000259" key="1">
    <source>
        <dbReference type="PROSITE" id="PS51332"/>
    </source>
</evidence>
<dbReference type="Pfam" id="PF02310">
    <property type="entry name" value="B12-binding"/>
    <property type="match status" value="1"/>
</dbReference>
<proteinExistence type="predicted"/>
<evidence type="ECO:0000313" key="2">
    <source>
        <dbReference type="EMBL" id="WIV20706.1"/>
    </source>
</evidence>
<dbReference type="InterPro" id="IPR036724">
    <property type="entry name" value="Cobalamin-bd_sf"/>
</dbReference>
<dbReference type="PROSITE" id="PS51332">
    <property type="entry name" value="B12_BINDING"/>
    <property type="match status" value="1"/>
</dbReference>